<keyword evidence="11 12" id="KW-0472">Membrane</keyword>
<dbReference type="HAMAP" id="MF_01394">
    <property type="entry name" value="NDH1_NuoA"/>
    <property type="match status" value="1"/>
</dbReference>
<keyword evidence="15" id="KW-1185">Reference proteome</keyword>
<evidence type="ECO:0000256" key="1">
    <source>
        <dbReference type="ARBA" id="ARBA00004141"/>
    </source>
</evidence>
<dbReference type="RefSeq" id="WP_020876425.1">
    <property type="nucleotide sequence ID" value="NZ_ATHJ01000074.1"/>
</dbReference>
<keyword evidence="10 12" id="KW-0830">Ubiquinone</keyword>
<dbReference type="AlphaFoldDB" id="S7TWW0"/>
<comment type="similarity">
    <text evidence="2 12 13">Belongs to the complex I subunit 3 family.</text>
</comment>
<dbReference type="PANTHER" id="PTHR11058">
    <property type="entry name" value="NADH-UBIQUINONE OXIDOREDUCTASE CHAIN 3"/>
    <property type="match status" value="1"/>
</dbReference>
<keyword evidence="9 12" id="KW-0520">NAD</keyword>
<dbReference type="OrthoDB" id="9791970at2"/>
<dbReference type="PANTHER" id="PTHR11058:SF21">
    <property type="entry name" value="NADH-QUINONE OXIDOREDUCTASE SUBUNIT A"/>
    <property type="match status" value="1"/>
</dbReference>
<evidence type="ECO:0000256" key="3">
    <source>
        <dbReference type="ARBA" id="ARBA00022448"/>
    </source>
</evidence>
<evidence type="ECO:0000256" key="5">
    <source>
        <dbReference type="ARBA" id="ARBA00022692"/>
    </source>
</evidence>
<sequence length="134" mass="15105">MQPILDSDMMSSWAPGVFSLVCFSTAVLVLVAVLLFISAWLGEKRPNPEKLRPYESGIIPTGTARLRYPVPFFLVAIFFLIFDVEGAYIFSWAAACESIGWAGWIQMSFFIIVLLLGLIYIWRKGGLEWGPEKH</sequence>
<evidence type="ECO:0000256" key="9">
    <source>
        <dbReference type="ARBA" id="ARBA00023027"/>
    </source>
</evidence>
<feature type="transmembrane region" description="Helical" evidence="12">
    <location>
        <begin position="17"/>
        <end position="42"/>
    </location>
</feature>
<dbReference type="PATRIC" id="fig|1121405.3.peg.1514"/>
<dbReference type="GO" id="GO:0030964">
    <property type="term" value="C:NADH dehydrogenase complex"/>
    <property type="evidence" value="ECO:0007669"/>
    <property type="project" value="TreeGrafter"/>
</dbReference>
<dbReference type="Gene3D" id="1.20.58.1610">
    <property type="entry name" value="NADH:ubiquinone/plastoquinone oxidoreductase, chain 3"/>
    <property type="match status" value="1"/>
</dbReference>
<evidence type="ECO:0000256" key="7">
    <source>
        <dbReference type="ARBA" id="ARBA00022967"/>
    </source>
</evidence>
<comment type="subcellular location">
    <subcellularLocation>
        <location evidence="12 13">Cell membrane</location>
        <topology evidence="12 13">Multi-pass membrane protein</topology>
    </subcellularLocation>
    <subcellularLocation>
        <location evidence="1">Membrane</location>
        <topology evidence="1">Multi-pass membrane protein</topology>
    </subcellularLocation>
</comment>
<evidence type="ECO:0000313" key="15">
    <source>
        <dbReference type="Proteomes" id="UP000014977"/>
    </source>
</evidence>
<dbReference type="InterPro" id="IPR023043">
    <property type="entry name" value="NAD(P)H_OxRDtase_bac/plastid"/>
</dbReference>
<dbReference type="InterPro" id="IPR000440">
    <property type="entry name" value="NADH_UbQ/plastoQ_OxRdtase_su3"/>
</dbReference>
<feature type="transmembrane region" description="Helical" evidence="12">
    <location>
        <begin position="72"/>
        <end position="95"/>
    </location>
</feature>
<evidence type="ECO:0000256" key="6">
    <source>
        <dbReference type="ARBA" id="ARBA00022719"/>
    </source>
</evidence>
<keyword evidence="7 12" id="KW-1278">Translocase</keyword>
<name>S7TWW0_DESML</name>
<evidence type="ECO:0000256" key="4">
    <source>
        <dbReference type="ARBA" id="ARBA00022475"/>
    </source>
</evidence>
<evidence type="ECO:0000256" key="2">
    <source>
        <dbReference type="ARBA" id="ARBA00008472"/>
    </source>
</evidence>
<keyword evidence="4 12" id="KW-1003">Cell membrane</keyword>
<dbReference type="STRING" id="897.B2D07_09000"/>
<evidence type="ECO:0000256" key="12">
    <source>
        <dbReference type="HAMAP-Rule" id="MF_01394"/>
    </source>
</evidence>
<gene>
    <name evidence="12" type="primary">nuoA</name>
    <name evidence="14" type="ORF">dsmv_1994</name>
</gene>
<dbReference type="GO" id="GO:0048038">
    <property type="term" value="F:quinone binding"/>
    <property type="evidence" value="ECO:0007669"/>
    <property type="project" value="UniProtKB-KW"/>
</dbReference>
<comment type="catalytic activity">
    <reaction evidence="12 13">
        <text>a quinone + NADH + 5 H(+)(in) = a quinol + NAD(+) + 4 H(+)(out)</text>
        <dbReference type="Rhea" id="RHEA:57888"/>
        <dbReference type="ChEBI" id="CHEBI:15378"/>
        <dbReference type="ChEBI" id="CHEBI:24646"/>
        <dbReference type="ChEBI" id="CHEBI:57540"/>
        <dbReference type="ChEBI" id="CHEBI:57945"/>
        <dbReference type="ChEBI" id="CHEBI:132124"/>
    </reaction>
</comment>
<evidence type="ECO:0000256" key="11">
    <source>
        <dbReference type="ARBA" id="ARBA00023136"/>
    </source>
</evidence>
<protein>
    <recommendedName>
        <fullName evidence="12">NADH-quinone oxidoreductase subunit A</fullName>
        <ecNumber evidence="12">7.1.1.-</ecNumber>
    </recommendedName>
    <alternativeName>
        <fullName evidence="12">NADH dehydrogenase I subunit A</fullName>
    </alternativeName>
    <alternativeName>
        <fullName evidence="12">NDH-1 subunit A</fullName>
    </alternativeName>
    <alternativeName>
        <fullName evidence="12">NUO1</fullName>
    </alternativeName>
</protein>
<keyword evidence="5 12" id="KW-0812">Transmembrane</keyword>
<dbReference type="GO" id="GO:0005886">
    <property type="term" value="C:plasma membrane"/>
    <property type="evidence" value="ECO:0007669"/>
    <property type="project" value="UniProtKB-SubCell"/>
</dbReference>
<dbReference type="EMBL" id="ATHJ01000074">
    <property type="protein sequence ID" value="EPR41561.1"/>
    <property type="molecule type" value="Genomic_DNA"/>
</dbReference>
<accession>S7TWW0</accession>
<evidence type="ECO:0000313" key="14">
    <source>
        <dbReference type="EMBL" id="EPR41561.1"/>
    </source>
</evidence>
<organism evidence="14 15">
    <name type="scientific">Desulfococcus multivorans DSM 2059</name>
    <dbReference type="NCBI Taxonomy" id="1121405"/>
    <lineage>
        <taxon>Bacteria</taxon>
        <taxon>Pseudomonadati</taxon>
        <taxon>Thermodesulfobacteriota</taxon>
        <taxon>Desulfobacteria</taxon>
        <taxon>Desulfobacterales</taxon>
        <taxon>Desulfococcaceae</taxon>
        <taxon>Desulfococcus</taxon>
    </lineage>
</organism>
<keyword evidence="3 12" id="KW-0813">Transport</keyword>
<dbReference type="Proteomes" id="UP000014977">
    <property type="component" value="Unassembled WGS sequence"/>
</dbReference>
<evidence type="ECO:0000256" key="8">
    <source>
        <dbReference type="ARBA" id="ARBA00022989"/>
    </source>
</evidence>
<dbReference type="GO" id="GO:0008137">
    <property type="term" value="F:NADH dehydrogenase (ubiquinone) activity"/>
    <property type="evidence" value="ECO:0007669"/>
    <property type="project" value="InterPro"/>
</dbReference>
<keyword evidence="6 12" id="KW-0874">Quinone</keyword>
<dbReference type="Pfam" id="PF00507">
    <property type="entry name" value="Oxidored_q4"/>
    <property type="match status" value="1"/>
</dbReference>
<comment type="subunit">
    <text evidence="12">NDH-1 is composed of 14 different subunits. Subunits NuoA, H, J, K, L, M, N constitute the membrane sector of the complex.</text>
</comment>
<reference evidence="14 15" key="1">
    <citation type="journal article" date="2013" name="Genome Announc.">
        <title>Draft genome sequences for three mercury-methylating, sulfate-reducing bacteria.</title>
        <authorList>
            <person name="Brown S.D."/>
            <person name="Hurt R.A.Jr."/>
            <person name="Gilmour C.C."/>
            <person name="Elias D.A."/>
        </authorList>
    </citation>
    <scope>NUCLEOTIDE SEQUENCE [LARGE SCALE GENOMIC DNA]</scope>
    <source>
        <strain evidence="14 15">DSM 2059</strain>
    </source>
</reference>
<feature type="transmembrane region" description="Helical" evidence="12">
    <location>
        <begin position="101"/>
        <end position="122"/>
    </location>
</feature>
<proteinExistence type="inferred from homology"/>
<dbReference type="GO" id="GO:0050136">
    <property type="term" value="F:NADH dehydrogenase (quinone) (non-electrogenic) activity"/>
    <property type="evidence" value="ECO:0007669"/>
    <property type="project" value="UniProtKB-UniRule"/>
</dbReference>
<comment type="function">
    <text evidence="12">NDH-1 shuttles electrons from NADH, via FMN and iron-sulfur (Fe-S) centers, to quinones in the respiratory chain. The immediate electron acceptor for the enzyme in this species is believed to be ubiquinone. Couples the redox reaction to proton translocation (for every two electrons transferred, four hydrogen ions are translocated across the cytoplasmic membrane), and thus conserves the redox energy in a proton gradient.</text>
</comment>
<dbReference type="EC" id="7.1.1.-" evidence="12"/>
<keyword evidence="8 12" id="KW-1133">Transmembrane helix</keyword>
<dbReference type="InterPro" id="IPR038430">
    <property type="entry name" value="NDAH_ubi_oxred_su3_sf"/>
</dbReference>
<evidence type="ECO:0000256" key="13">
    <source>
        <dbReference type="RuleBase" id="RU003639"/>
    </source>
</evidence>
<dbReference type="eggNOG" id="COG0838">
    <property type="taxonomic scope" value="Bacteria"/>
</dbReference>
<comment type="caution">
    <text evidence="14">The sequence shown here is derived from an EMBL/GenBank/DDBJ whole genome shotgun (WGS) entry which is preliminary data.</text>
</comment>
<evidence type="ECO:0000256" key="10">
    <source>
        <dbReference type="ARBA" id="ARBA00023075"/>
    </source>
</evidence>